<organism evidence="1">
    <name type="scientific">Anguilla anguilla</name>
    <name type="common">European freshwater eel</name>
    <name type="synonym">Muraena anguilla</name>
    <dbReference type="NCBI Taxonomy" id="7936"/>
    <lineage>
        <taxon>Eukaryota</taxon>
        <taxon>Metazoa</taxon>
        <taxon>Chordata</taxon>
        <taxon>Craniata</taxon>
        <taxon>Vertebrata</taxon>
        <taxon>Euteleostomi</taxon>
        <taxon>Actinopterygii</taxon>
        <taxon>Neopterygii</taxon>
        <taxon>Teleostei</taxon>
        <taxon>Anguilliformes</taxon>
        <taxon>Anguillidae</taxon>
        <taxon>Anguilla</taxon>
    </lineage>
</organism>
<dbReference type="EMBL" id="GBXM01059541">
    <property type="protein sequence ID" value="JAH49036.1"/>
    <property type="molecule type" value="Transcribed_RNA"/>
</dbReference>
<reference evidence="1" key="2">
    <citation type="journal article" date="2015" name="Fish Shellfish Immunol.">
        <title>Early steps in the European eel (Anguilla anguilla)-Vibrio vulnificus interaction in the gills: Role of the RtxA13 toxin.</title>
        <authorList>
            <person name="Callol A."/>
            <person name="Pajuelo D."/>
            <person name="Ebbesson L."/>
            <person name="Teles M."/>
            <person name="MacKenzie S."/>
            <person name="Amaro C."/>
        </authorList>
    </citation>
    <scope>NUCLEOTIDE SEQUENCE</scope>
</reference>
<dbReference type="AlphaFoldDB" id="A0A0E9T5T4"/>
<protein>
    <submittedName>
        <fullName evidence="1">Uncharacterized protein</fullName>
    </submittedName>
</protein>
<accession>A0A0E9T5T4</accession>
<proteinExistence type="predicted"/>
<name>A0A0E9T5T4_ANGAN</name>
<sequence>MLLELLPVPRCWPNQSLTAAAYYLAASLMCSCTDNTSCMATFFAFILLTNLSCHCPIALSWTT</sequence>
<reference evidence="1" key="1">
    <citation type="submission" date="2014-11" db="EMBL/GenBank/DDBJ databases">
        <authorList>
            <person name="Amaro Gonzalez C."/>
        </authorList>
    </citation>
    <scope>NUCLEOTIDE SEQUENCE</scope>
</reference>
<evidence type="ECO:0000313" key="1">
    <source>
        <dbReference type="EMBL" id="JAH49036.1"/>
    </source>
</evidence>